<dbReference type="InterPro" id="IPR019734">
    <property type="entry name" value="TPR_rpt"/>
</dbReference>
<dbReference type="InterPro" id="IPR024983">
    <property type="entry name" value="CHAT_dom"/>
</dbReference>
<dbReference type="Pfam" id="PF13424">
    <property type="entry name" value="TPR_12"/>
    <property type="match status" value="1"/>
</dbReference>
<dbReference type="InterPro" id="IPR011990">
    <property type="entry name" value="TPR-like_helical_dom_sf"/>
</dbReference>
<name>A0A6H1TYV3_9CYAN</name>
<dbReference type="AlphaFoldDB" id="A0A6H1TYV3"/>
<dbReference type="RefSeq" id="WP_168569480.1">
    <property type="nucleotide sequence ID" value="NZ_CP051167.1"/>
</dbReference>
<dbReference type="PANTHER" id="PTHR10098">
    <property type="entry name" value="RAPSYN-RELATED"/>
    <property type="match status" value="1"/>
</dbReference>
<gene>
    <name evidence="4" type="ORF">HCG48_12640</name>
</gene>
<keyword evidence="2" id="KW-0812">Transmembrane</keyword>
<keyword evidence="2" id="KW-0472">Membrane</keyword>
<keyword evidence="5" id="KW-1185">Reference proteome</keyword>
<keyword evidence="1" id="KW-0802">TPR repeat</keyword>
<dbReference type="SMART" id="SM00028">
    <property type="entry name" value="TPR"/>
    <property type="match status" value="7"/>
</dbReference>
<protein>
    <submittedName>
        <fullName evidence="4">CHAT domain-containing protein</fullName>
    </submittedName>
</protein>
<evidence type="ECO:0000313" key="5">
    <source>
        <dbReference type="Proteomes" id="UP000500857"/>
    </source>
</evidence>
<feature type="repeat" description="TPR" evidence="1">
    <location>
        <begin position="260"/>
        <end position="293"/>
    </location>
</feature>
<dbReference type="KEGG" id="oxy:HCG48_12640"/>
<reference evidence="4 5" key="1">
    <citation type="submission" date="2020-04" db="EMBL/GenBank/DDBJ databases">
        <authorList>
            <person name="Basu S."/>
            <person name="Maruthanayagam V."/>
            <person name="Chakraborty S."/>
            <person name="Pramanik A."/>
            <person name="Mukherjee J."/>
            <person name="Brink B."/>
        </authorList>
    </citation>
    <scope>NUCLEOTIDE SEQUENCE [LARGE SCALE GENOMIC DNA]</scope>
    <source>
        <strain evidence="4 5">AP17</strain>
    </source>
</reference>
<dbReference type="Proteomes" id="UP000500857">
    <property type="component" value="Chromosome"/>
</dbReference>
<dbReference type="SUPFAM" id="SSF48452">
    <property type="entry name" value="TPR-like"/>
    <property type="match status" value="2"/>
</dbReference>
<sequence length="867" mass="97200">MGLRKTIAKIIKLKSSLYLSLIWGCFGFWCAIAVLPTIAYRPTAPPAIANAQTNSFLAELERGKQFYNAGKFTDAVSIWAALAARADLESPEAVSDRQRALVHNFLGIGYQELGQFERAQTAIARAETLARRSGDRFAIAQVLNTRGSYYLKTGSTEEAVKTWEAAEAAYREADDLTGVILTRIDRAQALQTLGLYRQARDLLEQVARQLEPLPNSALKVRGLQSLATSANVVGDRDRSQALLTEALAIARSIGDRSSTAAILFQLGNTIRSRGDLETAVDYYTQAIDERPESQTALQARLNRWSLWVEGDRLAEAKADLEGIRDRLQRLAPSRFAVYAWVNFGETAVSFWRKAPERVDLKEIAVGLATAADWARSIADPRAESYALGELGYVYEQTRQWEEAEALTRRALMRAEAIGAREIAAIWEWQQGRLLKVRGEGDRAIVAYEEAVKTLTSLRRDLLAIDPEVQFSFRDRVEPVYRELVALLLQDVDRLDPPQRQARLERSRQLVEALQLAELDNFFREVCLDVEPRAIDAIDPHAAAIYPIVLDRSLSVIVSLPGQPLQHYRTDLSEAEMSATFKQLRQSLNPVFLPEEVLPGAQKVYDWLIRPIADELERSSVDTLVFVLDGFLRSLPMAVLHDGEQYIIEKYNIALAPGLHLVESDPLQLTETQTLAAGLSEARQGFSALPEVTDEIDDIRATVGARVLLNQEFERDRLEQNLKELPFAIVHLATHGQFSSKAEDTFLLTWNSKINVKDLDRLLNVRQDRVGIELLVLSACQTAKGDDRAALGLAGVAVRSGARSTVATLWSVQDRSTANLMEEFYRLLLQPGMTKARALRQAQQSLLYSENYRHPYYWAPFVLVGHWR</sequence>
<dbReference type="Gene3D" id="1.25.40.10">
    <property type="entry name" value="Tetratricopeptide repeat domain"/>
    <property type="match status" value="2"/>
</dbReference>
<dbReference type="Pfam" id="PF12770">
    <property type="entry name" value="CHAT"/>
    <property type="match status" value="1"/>
</dbReference>
<evidence type="ECO:0000259" key="3">
    <source>
        <dbReference type="Pfam" id="PF12770"/>
    </source>
</evidence>
<organism evidence="4 5">
    <name type="scientific">Oxynema aestuarii AP17</name>
    <dbReference type="NCBI Taxonomy" id="2064643"/>
    <lineage>
        <taxon>Bacteria</taxon>
        <taxon>Bacillati</taxon>
        <taxon>Cyanobacteriota</taxon>
        <taxon>Cyanophyceae</taxon>
        <taxon>Oscillatoriophycideae</taxon>
        <taxon>Oscillatoriales</taxon>
        <taxon>Oscillatoriaceae</taxon>
        <taxon>Oxynema</taxon>
        <taxon>Oxynema aestuarii</taxon>
    </lineage>
</organism>
<evidence type="ECO:0000313" key="4">
    <source>
        <dbReference type="EMBL" id="QIZ71327.1"/>
    </source>
</evidence>
<dbReference type="PROSITE" id="PS50005">
    <property type="entry name" value="TPR"/>
    <property type="match status" value="1"/>
</dbReference>
<keyword evidence="2" id="KW-1133">Transmembrane helix</keyword>
<accession>A0A6H1TYV3</accession>
<feature type="transmembrane region" description="Helical" evidence="2">
    <location>
        <begin position="21"/>
        <end position="40"/>
    </location>
</feature>
<evidence type="ECO:0000256" key="1">
    <source>
        <dbReference type="PROSITE-ProRule" id="PRU00339"/>
    </source>
</evidence>
<proteinExistence type="predicted"/>
<evidence type="ECO:0000256" key="2">
    <source>
        <dbReference type="SAM" id="Phobius"/>
    </source>
</evidence>
<dbReference type="EMBL" id="CP051167">
    <property type="protein sequence ID" value="QIZ71327.1"/>
    <property type="molecule type" value="Genomic_DNA"/>
</dbReference>
<feature type="domain" description="CHAT" evidence="3">
    <location>
        <begin position="600"/>
        <end position="864"/>
    </location>
</feature>